<dbReference type="Proteomes" id="UP000886998">
    <property type="component" value="Unassembled WGS sequence"/>
</dbReference>
<proteinExistence type="predicted"/>
<name>A0A8X6MCV2_9ARAC</name>
<protein>
    <submittedName>
        <fullName evidence="1">Uncharacterized protein</fullName>
    </submittedName>
</protein>
<dbReference type="EMBL" id="BMAV01025481">
    <property type="protein sequence ID" value="GFS41787.1"/>
    <property type="molecule type" value="Genomic_DNA"/>
</dbReference>
<evidence type="ECO:0000313" key="1">
    <source>
        <dbReference type="EMBL" id="GFS41787.1"/>
    </source>
</evidence>
<gene>
    <name evidence="1" type="ORF">TNIN_192121</name>
</gene>
<dbReference type="AlphaFoldDB" id="A0A8X6MCV2"/>
<reference evidence="1" key="1">
    <citation type="submission" date="2020-08" db="EMBL/GenBank/DDBJ databases">
        <title>Multicomponent nature underlies the extraordinary mechanical properties of spider dragline silk.</title>
        <authorList>
            <person name="Kono N."/>
            <person name="Nakamura H."/>
            <person name="Mori M."/>
            <person name="Yoshida Y."/>
            <person name="Ohtoshi R."/>
            <person name="Malay A.D."/>
            <person name="Moran D.A.P."/>
            <person name="Tomita M."/>
            <person name="Numata K."/>
            <person name="Arakawa K."/>
        </authorList>
    </citation>
    <scope>NUCLEOTIDE SEQUENCE</scope>
</reference>
<accession>A0A8X6MCV2</accession>
<organism evidence="1 2">
    <name type="scientific">Trichonephila inaurata madagascariensis</name>
    <dbReference type="NCBI Taxonomy" id="2747483"/>
    <lineage>
        <taxon>Eukaryota</taxon>
        <taxon>Metazoa</taxon>
        <taxon>Ecdysozoa</taxon>
        <taxon>Arthropoda</taxon>
        <taxon>Chelicerata</taxon>
        <taxon>Arachnida</taxon>
        <taxon>Araneae</taxon>
        <taxon>Araneomorphae</taxon>
        <taxon>Entelegynae</taxon>
        <taxon>Araneoidea</taxon>
        <taxon>Nephilidae</taxon>
        <taxon>Trichonephila</taxon>
        <taxon>Trichonephila inaurata</taxon>
    </lineage>
</organism>
<comment type="caution">
    <text evidence="1">The sequence shown here is derived from an EMBL/GenBank/DDBJ whole genome shotgun (WGS) entry which is preliminary data.</text>
</comment>
<sequence>MNVVDLKEKLMQSKAYSDDEEFVKDILATTIEDRRKAEERRLERELELELARKLSRILPRAKTRIGICENRSKTENRERD</sequence>
<evidence type="ECO:0000313" key="2">
    <source>
        <dbReference type="Proteomes" id="UP000886998"/>
    </source>
</evidence>
<keyword evidence="2" id="KW-1185">Reference proteome</keyword>